<dbReference type="EMBL" id="BAAAPC010000008">
    <property type="protein sequence ID" value="GAA1995901.1"/>
    <property type="molecule type" value="Genomic_DNA"/>
</dbReference>
<dbReference type="PROSITE" id="PS51094">
    <property type="entry name" value="PTS_EIIA_TYPE_2"/>
    <property type="match status" value="1"/>
</dbReference>
<evidence type="ECO:0000256" key="3">
    <source>
        <dbReference type="ARBA" id="ARBA00022448"/>
    </source>
</evidence>
<evidence type="ECO:0000256" key="7">
    <source>
        <dbReference type="ARBA" id="ARBA00022683"/>
    </source>
</evidence>
<feature type="domain" description="PTS EIIA type-2" evidence="12">
    <location>
        <begin position="9"/>
        <end position="148"/>
    </location>
</feature>
<dbReference type="InterPro" id="IPR002178">
    <property type="entry name" value="PTS_EIIA_type-2_dom"/>
</dbReference>
<protein>
    <recommendedName>
        <fullName evidence="2">Mannitol-specific phosphotransferase enzyme IIA component</fullName>
    </recommendedName>
    <alternativeName>
        <fullName evidence="10">EIIA</fullName>
    </alternativeName>
    <alternativeName>
        <fullName evidence="11">EIII</fullName>
    </alternativeName>
    <alternativeName>
        <fullName evidence="9">PTS system mannitol-specific EIIA component</fullName>
    </alternativeName>
</protein>
<name>A0ABP5EEJ8_9ACTN</name>
<dbReference type="InterPro" id="IPR050893">
    <property type="entry name" value="Sugar_PTS"/>
</dbReference>
<keyword evidence="8" id="KW-0418">Kinase</keyword>
<keyword evidence="6" id="KW-0808">Transferase</keyword>
<keyword evidence="4" id="KW-0597">Phosphoprotein</keyword>
<evidence type="ECO:0000256" key="9">
    <source>
        <dbReference type="ARBA" id="ARBA00029908"/>
    </source>
</evidence>
<evidence type="ECO:0000256" key="4">
    <source>
        <dbReference type="ARBA" id="ARBA00022553"/>
    </source>
</evidence>
<dbReference type="SUPFAM" id="SSF55804">
    <property type="entry name" value="Phoshotransferase/anion transport protein"/>
    <property type="match status" value="1"/>
</dbReference>
<comment type="function">
    <text evidence="1">The phosphoenolpyruvate-dependent sugar phosphotransferase system (sugar PTS), a major carbohydrate active transport system, catalyzes the phosphorylation of incoming sugar substrates concomitantly with their translocation across the cell membrane. The enzyme II CmtAB PTS system is involved in D-mannitol transport.</text>
</comment>
<proteinExistence type="predicted"/>
<keyword evidence="14" id="KW-1185">Reference proteome</keyword>
<evidence type="ECO:0000313" key="13">
    <source>
        <dbReference type="EMBL" id="GAA1995901.1"/>
    </source>
</evidence>
<dbReference type="InterPro" id="IPR016152">
    <property type="entry name" value="PTrfase/Anion_transptr"/>
</dbReference>
<evidence type="ECO:0000256" key="1">
    <source>
        <dbReference type="ARBA" id="ARBA00002434"/>
    </source>
</evidence>
<dbReference type="CDD" id="cd00211">
    <property type="entry name" value="PTS_IIA_fru"/>
    <property type="match status" value="1"/>
</dbReference>
<evidence type="ECO:0000256" key="11">
    <source>
        <dbReference type="ARBA" id="ARBA00030962"/>
    </source>
</evidence>
<evidence type="ECO:0000256" key="6">
    <source>
        <dbReference type="ARBA" id="ARBA00022679"/>
    </source>
</evidence>
<keyword evidence="5" id="KW-0762">Sugar transport</keyword>
<evidence type="ECO:0000256" key="8">
    <source>
        <dbReference type="ARBA" id="ARBA00022777"/>
    </source>
</evidence>
<dbReference type="PROSITE" id="PS00372">
    <property type="entry name" value="PTS_EIIA_TYPE_2_HIS"/>
    <property type="match status" value="1"/>
</dbReference>
<sequence length="149" mass="15635">MDGSRSGTLRITPNAVRVGCRAATKADAIDQCGRLLVALGAVEPGYVSAMHERERSVSTHIGEGVAIPHGTGAARDLVRRTALSVLLFPDGVDWDGDDVRVAIGIAAAGREHMAALSALARILSHPDRAERLRQATSPATVVDLLRPLG</sequence>
<keyword evidence="7" id="KW-0598">Phosphotransferase system</keyword>
<evidence type="ECO:0000313" key="14">
    <source>
        <dbReference type="Proteomes" id="UP001501585"/>
    </source>
</evidence>
<evidence type="ECO:0000256" key="10">
    <source>
        <dbReference type="ARBA" id="ARBA00030956"/>
    </source>
</evidence>
<dbReference type="PANTHER" id="PTHR30181">
    <property type="entry name" value="MANNITOL PERMEASE IIC COMPONENT"/>
    <property type="match status" value="1"/>
</dbReference>
<evidence type="ECO:0000256" key="2">
    <source>
        <dbReference type="ARBA" id="ARBA00014783"/>
    </source>
</evidence>
<dbReference type="Proteomes" id="UP001501585">
    <property type="component" value="Unassembled WGS sequence"/>
</dbReference>
<dbReference type="Pfam" id="PF00359">
    <property type="entry name" value="PTS_EIIA_2"/>
    <property type="match status" value="1"/>
</dbReference>
<dbReference type="PANTHER" id="PTHR30181:SF2">
    <property type="entry name" value="PTS SYSTEM MANNITOL-SPECIFIC EIICBA COMPONENT"/>
    <property type="match status" value="1"/>
</dbReference>
<dbReference type="Gene3D" id="3.40.930.10">
    <property type="entry name" value="Mannitol-specific EII, Chain A"/>
    <property type="match status" value="1"/>
</dbReference>
<accession>A0ABP5EEJ8</accession>
<evidence type="ECO:0000259" key="12">
    <source>
        <dbReference type="PROSITE" id="PS51094"/>
    </source>
</evidence>
<organism evidence="13 14">
    <name type="scientific">Nocardiopsis rhodophaea</name>
    <dbReference type="NCBI Taxonomy" id="280238"/>
    <lineage>
        <taxon>Bacteria</taxon>
        <taxon>Bacillati</taxon>
        <taxon>Actinomycetota</taxon>
        <taxon>Actinomycetes</taxon>
        <taxon>Streptosporangiales</taxon>
        <taxon>Nocardiopsidaceae</taxon>
        <taxon>Nocardiopsis</taxon>
    </lineage>
</organism>
<evidence type="ECO:0000256" key="5">
    <source>
        <dbReference type="ARBA" id="ARBA00022597"/>
    </source>
</evidence>
<gene>
    <name evidence="13" type="ORF">GCM10009799_22990</name>
</gene>
<dbReference type="RefSeq" id="WP_344107719.1">
    <property type="nucleotide sequence ID" value="NZ_BAAAPC010000008.1"/>
</dbReference>
<keyword evidence="3" id="KW-0813">Transport</keyword>
<comment type="caution">
    <text evidence="13">The sequence shown here is derived from an EMBL/GenBank/DDBJ whole genome shotgun (WGS) entry which is preliminary data.</text>
</comment>
<reference evidence="14" key="1">
    <citation type="journal article" date="2019" name="Int. J. Syst. Evol. Microbiol.">
        <title>The Global Catalogue of Microorganisms (GCM) 10K type strain sequencing project: providing services to taxonomists for standard genome sequencing and annotation.</title>
        <authorList>
            <consortium name="The Broad Institute Genomics Platform"/>
            <consortium name="The Broad Institute Genome Sequencing Center for Infectious Disease"/>
            <person name="Wu L."/>
            <person name="Ma J."/>
        </authorList>
    </citation>
    <scope>NUCLEOTIDE SEQUENCE [LARGE SCALE GENOMIC DNA]</scope>
    <source>
        <strain evidence="14">JCM 15313</strain>
    </source>
</reference>